<dbReference type="Proteomes" id="UP000291301">
    <property type="component" value="Unassembled WGS sequence"/>
</dbReference>
<dbReference type="InterPro" id="IPR006507">
    <property type="entry name" value="UPF0283"/>
</dbReference>
<evidence type="ECO:0000256" key="7">
    <source>
        <dbReference type="ARBA" id="ARBA00023136"/>
    </source>
</evidence>
<name>A0A4R0P754_9HYPH</name>
<evidence type="ECO:0000256" key="8">
    <source>
        <dbReference type="SAM" id="MobiDB-lite"/>
    </source>
</evidence>
<feature type="region of interest" description="Disordered" evidence="8">
    <location>
        <begin position="1"/>
        <end position="44"/>
    </location>
</feature>
<evidence type="ECO:0000313" key="11">
    <source>
        <dbReference type="Proteomes" id="UP000291301"/>
    </source>
</evidence>
<evidence type="ECO:0000256" key="4">
    <source>
        <dbReference type="ARBA" id="ARBA00022519"/>
    </source>
</evidence>
<feature type="transmembrane region" description="Helical" evidence="9">
    <location>
        <begin position="111"/>
        <end position="133"/>
    </location>
</feature>
<comment type="caution">
    <text evidence="10">The sequence shown here is derived from an EMBL/GenBank/DDBJ whole genome shotgun (WGS) entry which is preliminary data.</text>
</comment>
<keyword evidence="4" id="KW-0997">Cell inner membrane</keyword>
<dbReference type="AlphaFoldDB" id="A0A4R0P754"/>
<dbReference type="EMBL" id="SJST01000008">
    <property type="protein sequence ID" value="TCD11784.1"/>
    <property type="molecule type" value="Genomic_DNA"/>
</dbReference>
<dbReference type="OrthoDB" id="9816060at2"/>
<dbReference type="GO" id="GO:0005886">
    <property type="term" value="C:plasma membrane"/>
    <property type="evidence" value="ECO:0007669"/>
    <property type="project" value="UniProtKB-SubCell"/>
</dbReference>
<dbReference type="RefSeq" id="WP_131570696.1">
    <property type="nucleotide sequence ID" value="NZ_JAINFK010000007.1"/>
</dbReference>
<evidence type="ECO:0000256" key="5">
    <source>
        <dbReference type="ARBA" id="ARBA00022692"/>
    </source>
</evidence>
<feature type="transmembrane region" description="Helical" evidence="9">
    <location>
        <begin position="77"/>
        <end position="99"/>
    </location>
</feature>
<gene>
    <name evidence="10" type="ORF">E0D97_15675</name>
</gene>
<evidence type="ECO:0000256" key="1">
    <source>
        <dbReference type="ARBA" id="ARBA00004429"/>
    </source>
</evidence>
<dbReference type="PANTHER" id="PTHR39342:SF1">
    <property type="entry name" value="UPF0283 MEMBRANE PROTEIN YCJF"/>
    <property type="match status" value="1"/>
</dbReference>
<evidence type="ECO:0000256" key="6">
    <source>
        <dbReference type="ARBA" id="ARBA00022989"/>
    </source>
</evidence>
<accession>A0A4R0P754</accession>
<keyword evidence="11" id="KW-1185">Reference proteome</keyword>
<evidence type="ECO:0000313" key="10">
    <source>
        <dbReference type="EMBL" id="TCD11784.1"/>
    </source>
</evidence>
<proteinExistence type="inferred from homology"/>
<dbReference type="InterPro" id="IPR021147">
    <property type="entry name" value="DUF697"/>
</dbReference>
<evidence type="ECO:0000256" key="9">
    <source>
        <dbReference type="SAM" id="Phobius"/>
    </source>
</evidence>
<sequence>MSEQDRTRRPRAFAVKAPEAPATAAKPKTKPAGSMRKPRAKLPGPSVEMDAEDYFERDGNHADEAVVTAVERKRPRLSFASIAIAAFALFASLAAGLWVDSVVRALFERTPWLGGAGLTLTIVFAAALVAVILREVGALFRLRKVDHLRTAIEEALASTDNRALAHTTRRLIAHMEQNPLTAAGRGVLARQEGEIMDARDRYELAEKELFRSLDRDAFILVMGASKRVSVVTAVSPRAFLDILYVLYENFRLVRRLCELYGGRSGAIGNFRLFRNVIGHLAVTGVASVGDGLVQQVIGHGMASRLSARLGEGVLNGLMTARVGIAAMEICRPAPFHAVRRPRLSSILSVLTSSEPARHEENENL</sequence>
<evidence type="ECO:0000256" key="2">
    <source>
        <dbReference type="ARBA" id="ARBA00008255"/>
    </source>
</evidence>
<keyword evidence="3" id="KW-1003">Cell membrane</keyword>
<keyword evidence="5 9" id="KW-0812">Transmembrane</keyword>
<comment type="subcellular location">
    <subcellularLocation>
        <location evidence="1">Cell inner membrane</location>
        <topology evidence="1">Multi-pass membrane protein</topology>
    </subcellularLocation>
</comment>
<dbReference type="Pfam" id="PF05128">
    <property type="entry name" value="DUF697"/>
    <property type="match status" value="1"/>
</dbReference>
<dbReference type="NCBIfam" id="TIGR01620">
    <property type="entry name" value="hyp_HI0043"/>
    <property type="match status" value="1"/>
</dbReference>
<protein>
    <submittedName>
        <fullName evidence="10">TIGR01620 family protein</fullName>
    </submittedName>
</protein>
<keyword evidence="6 9" id="KW-1133">Transmembrane helix</keyword>
<reference evidence="10 11" key="1">
    <citation type="journal article" date="2015" name="Antonie Van Leeuwenhoek">
        <title>Oricola cellulosilytica gen. nov., sp. nov., a cellulose-degrading bacterium of the family Phyllobacteriaceae isolated from surface seashore water, and emended descriptions of Mesorhizobium loti and Phyllobacterium myrsinacearum.</title>
        <authorList>
            <person name="Hameed A."/>
            <person name="Shahina M."/>
            <person name="Lai W.A."/>
            <person name="Lin S.Y."/>
            <person name="Young L.S."/>
            <person name="Liu Y.C."/>
            <person name="Hsu Y.H."/>
            <person name="Young C.C."/>
        </authorList>
    </citation>
    <scope>NUCLEOTIDE SEQUENCE [LARGE SCALE GENOMIC DNA]</scope>
    <source>
        <strain evidence="10 11">KCTC 52183</strain>
    </source>
</reference>
<comment type="similarity">
    <text evidence="2">Belongs to the UPF0283 family.</text>
</comment>
<evidence type="ECO:0000256" key="3">
    <source>
        <dbReference type="ARBA" id="ARBA00022475"/>
    </source>
</evidence>
<keyword evidence="7 9" id="KW-0472">Membrane</keyword>
<organism evidence="10 11">
    <name type="scientific">Oricola cellulosilytica</name>
    <dbReference type="NCBI Taxonomy" id="1429082"/>
    <lineage>
        <taxon>Bacteria</taxon>
        <taxon>Pseudomonadati</taxon>
        <taxon>Pseudomonadota</taxon>
        <taxon>Alphaproteobacteria</taxon>
        <taxon>Hyphomicrobiales</taxon>
        <taxon>Ahrensiaceae</taxon>
        <taxon>Oricola</taxon>
    </lineage>
</organism>
<dbReference type="PANTHER" id="PTHR39342">
    <property type="entry name" value="UPF0283 MEMBRANE PROTEIN YCJF"/>
    <property type="match status" value="1"/>
</dbReference>
<feature type="compositionally biased region" description="Low complexity" evidence="8">
    <location>
        <begin position="12"/>
        <end position="32"/>
    </location>
</feature>